<dbReference type="PATRIC" id="fig|1036673.3.peg.1372"/>
<reference evidence="5" key="1">
    <citation type="submission" date="2011-06" db="EMBL/GenBank/DDBJ databases">
        <title>Complete genome sequence of Paenibacillus mucilaginosus KNP414.</title>
        <authorList>
            <person name="Wang J."/>
            <person name="Hu S."/>
            <person name="Hu X."/>
            <person name="Zhang B."/>
            <person name="Dong D."/>
            <person name="Zhang S."/>
            <person name="Zhao K."/>
            <person name="Wu D."/>
        </authorList>
    </citation>
    <scope>NUCLEOTIDE SEQUENCE [LARGE SCALE GENOMIC DNA]</scope>
    <source>
        <strain evidence="5">KNP414</strain>
    </source>
</reference>
<gene>
    <name evidence="4" type="ordered locus">KNP414_01556</name>
</gene>
<organism evidence="4 5">
    <name type="scientific">Paenibacillus mucilaginosus (strain KNP414)</name>
    <dbReference type="NCBI Taxonomy" id="1036673"/>
    <lineage>
        <taxon>Bacteria</taxon>
        <taxon>Bacillati</taxon>
        <taxon>Bacillota</taxon>
        <taxon>Bacilli</taxon>
        <taxon>Bacillales</taxon>
        <taxon>Paenibacillaceae</taxon>
        <taxon>Paenibacillus</taxon>
    </lineage>
</organism>
<accession>F8FNK8</accession>
<comment type="similarity">
    <text evidence="3">Belongs to the glycosyl hydrolase 130 family.</text>
</comment>
<dbReference type="HOGENOM" id="CLU_046648_0_0_9"/>
<evidence type="ECO:0000256" key="1">
    <source>
        <dbReference type="ARBA" id="ARBA00022676"/>
    </source>
</evidence>
<evidence type="ECO:0000313" key="4">
    <source>
        <dbReference type="EMBL" id="AEI40120.1"/>
    </source>
</evidence>
<proteinExistence type="inferred from homology"/>
<evidence type="ECO:0000313" key="5">
    <source>
        <dbReference type="Proteomes" id="UP000006620"/>
    </source>
</evidence>
<evidence type="ECO:0000256" key="3">
    <source>
        <dbReference type="ARBA" id="ARBA00024356"/>
    </source>
</evidence>
<protein>
    <submittedName>
        <fullName evidence="4">Glycosidase PH1107-related protein</fullName>
    </submittedName>
</protein>
<reference evidence="4 5" key="2">
    <citation type="journal article" date="2013" name="Genome Announc.">
        <title>Genome Sequence of Growth-Improving Paenibacillus mucilaginosus Strain KNP414.</title>
        <authorList>
            <person name="Lu J.J."/>
            <person name="Wang J.F."/>
            <person name="Hu X.F."/>
        </authorList>
    </citation>
    <scope>NUCLEOTIDE SEQUENCE [LARGE SCALE GENOMIC DNA]</scope>
    <source>
        <strain evidence="4 5">KNP414</strain>
    </source>
</reference>
<keyword evidence="4" id="KW-0378">Hydrolase</keyword>
<evidence type="ECO:0000256" key="2">
    <source>
        <dbReference type="ARBA" id="ARBA00022679"/>
    </source>
</evidence>
<dbReference type="Gene3D" id="2.115.10.20">
    <property type="entry name" value="Glycosyl hydrolase domain, family 43"/>
    <property type="match status" value="1"/>
</dbReference>
<dbReference type="PIRSF" id="PIRSF016202">
    <property type="entry name" value="PH1107"/>
    <property type="match status" value="1"/>
</dbReference>
<dbReference type="CDD" id="cd08993">
    <property type="entry name" value="GH130"/>
    <property type="match status" value="1"/>
</dbReference>
<dbReference type="EMBL" id="CP002869">
    <property type="protein sequence ID" value="AEI40120.1"/>
    <property type="molecule type" value="Genomic_DNA"/>
</dbReference>
<dbReference type="GO" id="GO:0016798">
    <property type="term" value="F:hydrolase activity, acting on glycosyl bonds"/>
    <property type="evidence" value="ECO:0007669"/>
    <property type="project" value="UniProtKB-KW"/>
</dbReference>
<keyword evidence="2" id="KW-0808">Transferase</keyword>
<keyword evidence="4" id="KW-0326">Glycosidase</keyword>
<keyword evidence="1" id="KW-0328">Glycosyltransferase</keyword>
<dbReference type="Pfam" id="PF04041">
    <property type="entry name" value="Glyco_hydro_130"/>
    <property type="match status" value="1"/>
</dbReference>
<name>F8FNK8_PAEMK</name>
<sequence length="363" mass="40337">MVRACIYFIMKAYPILNPLFHKKETDPMTLPLIGPLSSAKIMRRHPANPVLNPSDVPYAPALVFNAGVTKYQGRYVMVFRCDYGDAESKTLLPSHTTNLGLAYSSDGIHWDVQPGPCFGLTDEEIIRTYDPRLTVIDGRCFMCFAVDTKHGIRGGIAVTDDFERFEVLSMSVPDNRNMVLFPERIGGHYVRLERPMPVYSRGRDRFDIWVSDSPDLKYWGNAKLLLGVEDLPYANDKIGPGAPPVKTSKGWLAAIHSVDIDPARGKNGWEPAWKKRYCAGLALLDLEDPSRVIGLYRQPLLAPEAPYEAEEGFRTQVIFPGGMVLEDDGEVKIYYGAADTVECVAAAHVDDLVKLCLEGGPKG</sequence>
<dbReference type="InterPro" id="IPR023296">
    <property type="entry name" value="Glyco_hydro_beta-prop_sf"/>
</dbReference>
<dbReference type="SUPFAM" id="SSF75005">
    <property type="entry name" value="Arabinanase/levansucrase/invertase"/>
    <property type="match status" value="1"/>
</dbReference>
<dbReference type="PANTHER" id="PTHR34106">
    <property type="entry name" value="GLYCOSIDASE"/>
    <property type="match status" value="1"/>
</dbReference>
<dbReference type="GO" id="GO:0016757">
    <property type="term" value="F:glycosyltransferase activity"/>
    <property type="evidence" value="ECO:0007669"/>
    <property type="project" value="UniProtKB-KW"/>
</dbReference>
<dbReference type="InterPro" id="IPR007184">
    <property type="entry name" value="Mannoside_phosphorylase"/>
</dbReference>
<dbReference type="Proteomes" id="UP000006620">
    <property type="component" value="Chromosome"/>
</dbReference>
<dbReference type="KEGG" id="pms:KNP414_01556"/>
<dbReference type="PANTHER" id="PTHR34106:SF5">
    <property type="entry name" value="GLYCOSIDASE"/>
    <property type="match status" value="1"/>
</dbReference>
<dbReference type="AlphaFoldDB" id="F8FNK8"/>